<organism evidence="1 2">
    <name type="scientific">Blastopirellula marina DSM 3645</name>
    <dbReference type="NCBI Taxonomy" id="314230"/>
    <lineage>
        <taxon>Bacteria</taxon>
        <taxon>Pseudomonadati</taxon>
        <taxon>Planctomycetota</taxon>
        <taxon>Planctomycetia</taxon>
        <taxon>Pirellulales</taxon>
        <taxon>Pirellulaceae</taxon>
        <taxon>Blastopirellula</taxon>
    </lineage>
</organism>
<dbReference type="Proteomes" id="UP000004358">
    <property type="component" value="Unassembled WGS sequence"/>
</dbReference>
<dbReference type="EMBL" id="AANZ01000001">
    <property type="protein sequence ID" value="EAQ82538.1"/>
    <property type="molecule type" value="Genomic_DNA"/>
</dbReference>
<protein>
    <submittedName>
        <fullName evidence="1">Uncharacterized protein</fullName>
    </submittedName>
</protein>
<reference evidence="1 2" key="1">
    <citation type="submission" date="2006-02" db="EMBL/GenBank/DDBJ databases">
        <authorList>
            <person name="Amann R."/>
            <person name="Ferriera S."/>
            <person name="Johnson J."/>
            <person name="Kravitz S."/>
            <person name="Halpern A."/>
            <person name="Remington K."/>
            <person name="Beeson K."/>
            <person name="Tran B."/>
            <person name="Rogers Y.-H."/>
            <person name="Friedman R."/>
            <person name="Venter J.C."/>
        </authorList>
    </citation>
    <scope>NUCLEOTIDE SEQUENCE [LARGE SCALE GENOMIC DNA]</scope>
    <source>
        <strain evidence="1 2">DSM 3645</strain>
    </source>
</reference>
<dbReference type="HOGENOM" id="CLU_599454_0_0_0"/>
<evidence type="ECO:0000313" key="1">
    <source>
        <dbReference type="EMBL" id="EAQ82538.1"/>
    </source>
</evidence>
<dbReference type="eggNOG" id="COG3266">
    <property type="taxonomic scope" value="Bacteria"/>
</dbReference>
<proteinExistence type="predicted"/>
<dbReference type="InterPro" id="IPR011446">
    <property type="entry name" value="BBP7"/>
</dbReference>
<comment type="caution">
    <text evidence="1">The sequence shown here is derived from an EMBL/GenBank/DDBJ whole genome shotgun (WGS) entry which is preliminary data.</text>
</comment>
<dbReference type="STRING" id="314230.DSM3645_09072"/>
<evidence type="ECO:0000313" key="2">
    <source>
        <dbReference type="Proteomes" id="UP000004358"/>
    </source>
</evidence>
<name>A3ZLA5_9BACT</name>
<accession>A3ZLA5</accession>
<sequence length="456" mass="49968">MEKHVCNMEAACRPNFEGVPEMLVSRFPAALALTLSASGLFAAPVNLDQPSSLDRPSYFAPEKSPAQLWRQNTQPVSLTEDAPAPADKIYAESLEPGMMPSAAYGESYGSGCASDGGCYDECFQDCFCPTWFAYAGALAMTRDNSNEVWLSNDSGDYAARTMGSNAAGMGWKAGYELRFGRHFGCSNWAWEVDYWAVRGTASHTVTNQGLIGQLDTPLDANFQGLTYNGSNVDDYYNNAQAHRLQRSYDFYNVELNFFQDPNFYNANCCGGNVTFGALAGLRYFKVREGFAFSTDPTDYSFNGADDELHYDIDVDNNLIGAQLGMIMNYNFDRLNLYAKTKFGIYGNAINQQSRMYGNLGNAYIDNALSPNNGRQYDVSANKGRVSFLGELDLGAGYQLTKRFSINGGYRVVAASGIALATEQIPQNFEDLGIVASTPSNGDLLLHGGYLGGQFIW</sequence>
<dbReference type="AlphaFoldDB" id="A3ZLA5"/>
<dbReference type="Pfam" id="PF07585">
    <property type="entry name" value="BBP7"/>
    <property type="match status" value="1"/>
</dbReference>
<gene>
    <name evidence="1" type="ORF">DSM3645_09072</name>
</gene>
<dbReference type="OrthoDB" id="292710at2"/>